<accession>A0A640TBA8</accession>
<keyword evidence="2" id="KW-0472">Membrane</keyword>
<feature type="compositionally biased region" description="Basic and acidic residues" evidence="1">
    <location>
        <begin position="85"/>
        <end position="111"/>
    </location>
</feature>
<comment type="caution">
    <text evidence="3">The sequence shown here is derived from an EMBL/GenBank/DDBJ whole genome shotgun (WGS) entry which is preliminary data.</text>
</comment>
<gene>
    <name evidence="3" type="ORF">Sliba_00290</name>
</gene>
<feature type="region of interest" description="Disordered" evidence="1">
    <location>
        <begin position="79"/>
        <end position="148"/>
    </location>
</feature>
<dbReference type="Proteomes" id="UP000429552">
    <property type="component" value="Unassembled WGS sequence"/>
</dbReference>
<name>A0A640TBA8_STRNI</name>
<keyword evidence="2" id="KW-0812">Transmembrane</keyword>
<evidence type="ECO:0000313" key="4">
    <source>
        <dbReference type="Proteomes" id="UP000429552"/>
    </source>
</evidence>
<dbReference type="AlphaFoldDB" id="A0A640TBA8"/>
<dbReference type="EMBL" id="BLIP01000001">
    <property type="protein sequence ID" value="GFE19576.1"/>
    <property type="molecule type" value="Genomic_DNA"/>
</dbReference>
<evidence type="ECO:0000256" key="1">
    <source>
        <dbReference type="SAM" id="MobiDB-lite"/>
    </source>
</evidence>
<evidence type="ECO:0000256" key="2">
    <source>
        <dbReference type="SAM" id="Phobius"/>
    </source>
</evidence>
<sequence>MIVILGVILLIAAVVVGVAAVVTNMGSAHELTAAYKVFGYHMTGSTGMLFLFGAIVGAVAVVGLSLLLGGMRRTARRKHAMRRALKGERHDAAAARGTDHNDRVDRPDARSDLGTAARQDSTSPRDGRPDGDGRRHRRHLFGHRPAQR</sequence>
<feature type="compositionally biased region" description="Basic residues" evidence="1">
    <location>
        <begin position="134"/>
        <end position="148"/>
    </location>
</feature>
<protein>
    <recommendedName>
        <fullName evidence="5">Lipopolysaccharide assembly protein A domain-containing protein</fullName>
    </recommendedName>
</protein>
<organism evidence="3 4">
    <name type="scientific">Streptomyces nigrescens</name>
    <dbReference type="NCBI Taxonomy" id="1920"/>
    <lineage>
        <taxon>Bacteria</taxon>
        <taxon>Bacillati</taxon>
        <taxon>Actinomycetota</taxon>
        <taxon>Actinomycetes</taxon>
        <taxon>Kitasatosporales</taxon>
        <taxon>Streptomycetaceae</taxon>
        <taxon>Streptomyces</taxon>
    </lineage>
</organism>
<feature type="transmembrane region" description="Helical" evidence="2">
    <location>
        <begin position="48"/>
        <end position="68"/>
    </location>
</feature>
<feature type="compositionally biased region" description="Basic and acidic residues" evidence="1">
    <location>
        <begin position="123"/>
        <end position="133"/>
    </location>
</feature>
<keyword evidence="2" id="KW-1133">Transmembrane helix</keyword>
<proteinExistence type="predicted"/>
<reference evidence="3 4" key="1">
    <citation type="submission" date="2019-12" db="EMBL/GenBank/DDBJ databases">
        <title>Whole genome shotgun sequence of Streptomyces libani subsp. libani NBRC 13452.</title>
        <authorList>
            <person name="Ichikawa N."/>
            <person name="Kimura A."/>
            <person name="Kitahashi Y."/>
            <person name="Komaki H."/>
            <person name="Tamura T."/>
        </authorList>
    </citation>
    <scope>NUCLEOTIDE SEQUENCE [LARGE SCALE GENOMIC DNA]</scope>
    <source>
        <strain evidence="3 4">NBRC 13452</strain>
    </source>
</reference>
<evidence type="ECO:0008006" key="5">
    <source>
        <dbReference type="Google" id="ProtNLM"/>
    </source>
</evidence>
<evidence type="ECO:0000313" key="3">
    <source>
        <dbReference type="EMBL" id="GFE19576.1"/>
    </source>
</evidence>